<name>A0A2J7ZNX4_9CHLO</name>
<dbReference type="Gene3D" id="2.60.120.380">
    <property type="match status" value="1"/>
</dbReference>
<proteinExistence type="predicted"/>
<evidence type="ECO:0008006" key="3">
    <source>
        <dbReference type="Google" id="ProtNLM"/>
    </source>
</evidence>
<evidence type="ECO:0000313" key="1">
    <source>
        <dbReference type="EMBL" id="PNH01966.1"/>
    </source>
</evidence>
<sequence length="111" mass="11911">NASTCFSSFKYVGEDVMVAVRGHLKLPEAGQYGVRLATASPLARLAVTVGQRQMVWQAGAGGVREAVLLALQPGCYSFELLYANSSQSLELSWALPSSPPPHLRLAARRLP</sequence>
<protein>
    <recommendedName>
        <fullName evidence="3">PA14 domain-containing protein</fullName>
    </recommendedName>
</protein>
<evidence type="ECO:0000313" key="2">
    <source>
        <dbReference type="Proteomes" id="UP000236333"/>
    </source>
</evidence>
<feature type="non-terminal residue" evidence="1">
    <location>
        <position position="1"/>
    </location>
</feature>
<reference evidence="1 2" key="1">
    <citation type="journal article" date="2017" name="Mol. Biol. Evol.">
        <title>The 4-celled Tetrabaena socialis nuclear genome reveals the essential components for genetic control of cell number at the origin of multicellularity in the volvocine lineage.</title>
        <authorList>
            <person name="Featherston J."/>
            <person name="Arakaki Y."/>
            <person name="Hanschen E.R."/>
            <person name="Ferris P.J."/>
            <person name="Michod R.E."/>
            <person name="Olson B.J.S.C."/>
            <person name="Nozaki H."/>
            <person name="Durand P.M."/>
        </authorList>
    </citation>
    <scope>NUCLEOTIDE SEQUENCE [LARGE SCALE GENOMIC DNA]</scope>
    <source>
        <strain evidence="1 2">NIES-571</strain>
    </source>
</reference>
<organism evidence="1 2">
    <name type="scientific">Tetrabaena socialis</name>
    <dbReference type="NCBI Taxonomy" id="47790"/>
    <lineage>
        <taxon>Eukaryota</taxon>
        <taxon>Viridiplantae</taxon>
        <taxon>Chlorophyta</taxon>
        <taxon>core chlorophytes</taxon>
        <taxon>Chlorophyceae</taxon>
        <taxon>CS clade</taxon>
        <taxon>Chlamydomonadales</taxon>
        <taxon>Tetrabaenaceae</taxon>
        <taxon>Tetrabaena</taxon>
    </lineage>
</organism>
<dbReference type="AlphaFoldDB" id="A0A2J7ZNX4"/>
<accession>A0A2J7ZNX4</accession>
<dbReference type="Proteomes" id="UP000236333">
    <property type="component" value="Unassembled WGS sequence"/>
</dbReference>
<keyword evidence="2" id="KW-1185">Reference proteome</keyword>
<dbReference type="EMBL" id="PGGS01000749">
    <property type="protein sequence ID" value="PNH01966.1"/>
    <property type="molecule type" value="Genomic_DNA"/>
</dbReference>
<dbReference type="OrthoDB" id="545034at2759"/>
<gene>
    <name evidence="1" type="ORF">TSOC_012085</name>
</gene>
<comment type="caution">
    <text evidence="1">The sequence shown here is derived from an EMBL/GenBank/DDBJ whole genome shotgun (WGS) entry which is preliminary data.</text>
</comment>